<reference evidence="2" key="1">
    <citation type="journal article" date="1998" name="Int. J. Syst. Bacteriol. 48 Pt">
        <title>Thermococcus guaymasensis sp. nov. and Thermococcus aggregans sp. nov., two novel thermophilic archaea isolated from the Guaymas Basin hydrothermal vent site.</title>
        <authorList>
            <person name="Canganella F."/>
            <person name="Jones W.J."/>
            <person name="Gambacorta A."/>
            <person name="Antranikian G."/>
        </authorList>
    </citation>
    <scope>NUCLEOTIDE SEQUENCE</scope>
    <source>
        <strain evidence="2">TY</strain>
    </source>
</reference>
<reference evidence="2" key="2">
    <citation type="submission" date="2022-06" db="EMBL/GenBank/DDBJ databases">
        <authorList>
            <person name="Park Y.-J."/>
        </authorList>
    </citation>
    <scope>NUCLEOTIDE SEQUENCE</scope>
    <source>
        <strain evidence="2">TY</strain>
    </source>
</reference>
<dbReference type="EMBL" id="CP099582">
    <property type="protein sequence ID" value="USS40262.1"/>
    <property type="molecule type" value="Genomic_DNA"/>
</dbReference>
<protein>
    <submittedName>
        <fullName evidence="2">CRISPR-associated CARF protein Csa3</fullName>
    </submittedName>
</protein>
<gene>
    <name evidence="2" type="primary">csa3</name>
    <name evidence="2" type="ORF">NF865_08005</name>
</gene>
<dbReference type="AlphaFoldDB" id="A0A9E7MWS2"/>
<dbReference type="InterPro" id="IPR036390">
    <property type="entry name" value="WH_DNA-bd_sf"/>
</dbReference>
<dbReference type="KEGG" id="tagg:NF865_08005"/>
<evidence type="ECO:0000259" key="1">
    <source>
        <dbReference type="PROSITE" id="PS50931"/>
    </source>
</evidence>
<dbReference type="InterPro" id="IPR010163">
    <property type="entry name" value="Csa3"/>
</dbReference>
<dbReference type="Proteomes" id="UP001055732">
    <property type="component" value="Chromosome"/>
</dbReference>
<dbReference type="InterPro" id="IPR000847">
    <property type="entry name" value="LysR_HTH_N"/>
</dbReference>
<dbReference type="Gene3D" id="3.40.50.11700">
    <property type="match status" value="1"/>
</dbReference>
<dbReference type="SUPFAM" id="SSF46785">
    <property type="entry name" value="Winged helix' DNA-binding domain"/>
    <property type="match status" value="1"/>
</dbReference>
<dbReference type="Gene3D" id="1.10.10.10">
    <property type="entry name" value="Winged helix-like DNA-binding domain superfamily/Winged helix DNA-binding domain"/>
    <property type="match status" value="1"/>
</dbReference>
<feature type="domain" description="HTH lysR-type" evidence="1">
    <location>
        <begin position="146"/>
        <end position="183"/>
    </location>
</feature>
<dbReference type="Pfam" id="PF22662">
    <property type="entry name" value="Csa3_N"/>
    <property type="match status" value="1"/>
</dbReference>
<proteinExistence type="predicted"/>
<dbReference type="InterPro" id="IPR036388">
    <property type="entry name" value="WH-like_DNA-bd_sf"/>
</dbReference>
<dbReference type="RefSeq" id="WP_253304219.1">
    <property type="nucleotide sequence ID" value="NZ_CP099582.1"/>
</dbReference>
<organism evidence="2 3">
    <name type="scientific">Thermococcus aggregans</name>
    <dbReference type="NCBI Taxonomy" id="110163"/>
    <lineage>
        <taxon>Archaea</taxon>
        <taxon>Methanobacteriati</taxon>
        <taxon>Methanobacteriota</taxon>
        <taxon>Thermococci</taxon>
        <taxon>Thermococcales</taxon>
        <taxon>Thermococcaceae</taxon>
        <taxon>Thermococcus</taxon>
    </lineage>
</organism>
<keyword evidence="3" id="KW-1185">Reference proteome</keyword>
<evidence type="ECO:0000313" key="2">
    <source>
        <dbReference type="EMBL" id="USS40262.1"/>
    </source>
</evidence>
<dbReference type="InterPro" id="IPR025246">
    <property type="entry name" value="IS30-like_HTH"/>
</dbReference>
<dbReference type="PROSITE" id="PS50931">
    <property type="entry name" value="HTH_LYSR"/>
    <property type="match status" value="1"/>
</dbReference>
<sequence length="221" mass="24686">MLVVFPLGFDEKFIVRALIRNKLKKEDKLLAVLPEGYEKEERTITALKNLRGLLKSLTSEDSITIVEVPLGSGEDMVLTIREEVLRHITPDREILAVLSGGMRALTVTTLAALSSLQDVSVRVESDFENLAGFISFDLTPILAPADIRWVRILCALYKGKSVRKTAEEIGMSPATVSRELQRMMSYNLVHPVRAITQVVRYEITEGGLFYLKLYGGDCTEV</sequence>
<evidence type="ECO:0000313" key="3">
    <source>
        <dbReference type="Proteomes" id="UP001055732"/>
    </source>
</evidence>
<dbReference type="InterPro" id="IPR054588">
    <property type="entry name" value="Csa3_N"/>
</dbReference>
<name>A0A9E7MWS2_THEAG</name>
<dbReference type="Pfam" id="PF13936">
    <property type="entry name" value="HTH_38"/>
    <property type="match status" value="1"/>
</dbReference>
<accession>A0A9E7MWS2</accession>
<dbReference type="GO" id="GO:0003700">
    <property type="term" value="F:DNA-binding transcription factor activity"/>
    <property type="evidence" value="ECO:0007669"/>
    <property type="project" value="InterPro"/>
</dbReference>
<dbReference type="NCBIfam" id="TIGR01884">
    <property type="entry name" value="cas_HTH"/>
    <property type="match status" value="1"/>
</dbReference>